<reference evidence="1 2" key="1">
    <citation type="submission" date="2020-07" db="EMBL/GenBank/DDBJ databases">
        <title>Genomic Encyclopedia of Type Strains, Phase IV (KMG-V): Genome sequencing to study the core and pangenomes of soil and plant-associated prokaryotes.</title>
        <authorList>
            <person name="Whitman W."/>
        </authorList>
    </citation>
    <scope>NUCLEOTIDE SEQUENCE [LARGE SCALE GENOMIC DNA]</scope>
    <source>
        <strain evidence="1 2">SAS40</strain>
    </source>
</reference>
<organism evidence="1 2">
    <name type="scientific">Pigmentiphaga litoralis</name>
    <dbReference type="NCBI Taxonomy" id="516702"/>
    <lineage>
        <taxon>Bacteria</taxon>
        <taxon>Pseudomonadati</taxon>
        <taxon>Pseudomonadota</taxon>
        <taxon>Betaproteobacteria</taxon>
        <taxon>Burkholderiales</taxon>
        <taxon>Alcaligenaceae</taxon>
        <taxon>Pigmentiphaga</taxon>
    </lineage>
</organism>
<keyword evidence="2" id="KW-1185">Reference proteome</keyword>
<name>A0A7Y9IWW0_9BURK</name>
<evidence type="ECO:0000313" key="1">
    <source>
        <dbReference type="EMBL" id="NYE84483.1"/>
    </source>
</evidence>
<dbReference type="Proteomes" id="UP000542125">
    <property type="component" value="Unassembled WGS sequence"/>
</dbReference>
<accession>A0A7Y9IWW0</accession>
<evidence type="ECO:0000313" key="2">
    <source>
        <dbReference type="Proteomes" id="UP000542125"/>
    </source>
</evidence>
<dbReference type="AlphaFoldDB" id="A0A7Y9IWW0"/>
<dbReference type="RefSeq" id="WP_179588164.1">
    <property type="nucleotide sequence ID" value="NZ_JACBYR010000001.1"/>
</dbReference>
<proteinExistence type="predicted"/>
<comment type="caution">
    <text evidence="1">The sequence shown here is derived from an EMBL/GenBank/DDBJ whole genome shotgun (WGS) entry which is preliminary data.</text>
</comment>
<gene>
    <name evidence="1" type="ORF">FHW18_003754</name>
</gene>
<dbReference type="EMBL" id="JACBYR010000001">
    <property type="protein sequence ID" value="NYE84483.1"/>
    <property type="molecule type" value="Genomic_DNA"/>
</dbReference>
<protein>
    <submittedName>
        <fullName evidence="1">Uncharacterized protein</fullName>
    </submittedName>
</protein>
<sequence length="106" mass="11460">MVDKNGGVVSSLTPSTAKPDAFFVSRKPMEGLAECIAWGWRHQAENSRAAAIVASNDNGQQILSEGQRERLELRPGPVNTEVSLYRMASGDDEGMAKRIAVLEACL</sequence>